<keyword evidence="3" id="KW-1185">Reference proteome</keyword>
<evidence type="ECO:0008006" key="4">
    <source>
        <dbReference type="Google" id="ProtNLM"/>
    </source>
</evidence>
<protein>
    <recommendedName>
        <fullName evidence="4">LigA protein</fullName>
    </recommendedName>
</protein>
<dbReference type="RefSeq" id="WP_209469911.1">
    <property type="nucleotide sequence ID" value="NZ_BMWJ01000001.1"/>
</dbReference>
<accession>A0ABS4V6W7</accession>
<evidence type="ECO:0000313" key="2">
    <source>
        <dbReference type="EMBL" id="MBP2359652.1"/>
    </source>
</evidence>
<name>A0ABS4V6W7_9ACTN</name>
<dbReference type="Proteomes" id="UP001519311">
    <property type="component" value="Unassembled WGS sequence"/>
</dbReference>
<sequence length="746" mass="79355">MIQDPSGPDGDGPAHASATPGAASTAAPDAEAPQPGDGSPSPASDVPEEEEEQPQDAWSARRDLYAHSPGIMVGASARFAGGLSGRDQHGVSGGHVVGDVIMGSKTEIYQLGVAGDTHTSGLVPQDSLDRTAALFVPGGDGAAFAALVERLRAERVLVLSGRHFSGRRTAALMLLNRLGATPVRSLDRDIAPASLAGLLDGARGHVLCDLALRRDQPLRDTHLLALRERLVEQDAHLVITVDTAAALEDVAVAQWQPPRSRAVLEAHLAALLEGSGDLGADAGALLEHSAVKEFLDRGHQLREVAAFARLLARVALGRAAGQDLDRFSLAALESQVEEWFGDPSASLSDKAFLVSLAAFNEAPYALTAELSDVLYALLQKTEDPSKPPRVPVFGNAASGRLDRARAERYEENEVTEWGPVAQRKARYRDDRAALVLLREVWTGHPSARPALVAWLDRLADDGRPLVRTRAASTAAVLAAADLPSAMALVISRWATSRRYRHRLVAVNALTLAHFLGAPNIQRILGSWCTGGDRRERWTAIRTYALIGPAHPTEALHALRSAARTHFAAGDGRGDDTTGLAEEVDELASSVALLLLSPAGGQVLAEMGHWLNDDPALRDLALRAFLSACAHPEDDDPTASAAPLLEWYALASAARAAQARGLAELWTTALRDRHHTDDALTVLRTWTWSADRVPRAEAALATLLPDLVGTDTDRRRLAHLLRTMPAEDGGTTPPPVAGRLLAVVDPG</sequence>
<gene>
    <name evidence="2" type="ORF">JOF59_002052</name>
</gene>
<dbReference type="EMBL" id="JAGINS010000001">
    <property type="protein sequence ID" value="MBP2359652.1"/>
    <property type="molecule type" value="Genomic_DNA"/>
</dbReference>
<evidence type="ECO:0000256" key="1">
    <source>
        <dbReference type="SAM" id="MobiDB-lite"/>
    </source>
</evidence>
<feature type="region of interest" description="Disordered" evidence="1">
    <location>
        <begin position="1"/>
        <end position="58"/>
    </location>
</feature>
<reference evidence="2 3" key="1">
    <citation type="submission" date="2021-03" db="EMBL/GenBank/DDBJ databases">
        <title>Sequencing the genomes of 1000 actinobacteria strains.</title>
        <authorList>
            <person name="Klenk H.-P."/>
        </authorList>
    </citation>
    <scope>NUCLEOTIDE SEQUENCE [LARGE SCALE GENOMIC DNA]</scope>
    <source>
        <strain evidence="2 3">DSM 40843</strain>
    </source>
</reference>
<evidence type="ECO:0000313" key="3">
    <source>
        <dbReference type="Proteomes" id="UP001519311"/>
    </source>
</evidence>
<feature type="compositionally biased region" description="Low complexity" evidence="1">
    <location>
        <begin position="13"/>
        <end position="33"/>
    </location>
</feature>
<organism evidence="2 3">
    <name type="scientific">Streptomyces clavifer</name>
    <dbReference type="NCBI Taxonomy" id="68188"/>
    <lineage>
        <taxon>Bacteria</taxon>
        <taxon>Bacillati</taxon>
        <taxon>Actinomycetota</taxon>
        <taxon>Actinomycetes</taxon>
        <taxon>Kitasatosporales</taxon>
        <taxon>Streptomycetaceae</taxon>
        <taxon>Streptomyces</taxon>
    </lineage>
</organism>
<comment type="caution">
    <text evidence="2">The sequence shown here is derived from an EMBL/GenBank/DDBJ whole genome shotgun (WGS) entry which is preliminary data.</text>
</comment>
<proteinExistence type="predicted"/>